<dbReference type="KEGG" id="cman:A9D14_04865"/>
<protein>
    <submittedName>
        <fullName evidence="1">Uncharacterized protein</fullName>
    </submittedName>
</protein>
<evidence type="ECO:0000313" key="2">
    <source>
        <dbReference type="Proteomes" id="UP000195807"/>
    </source>
</evidence>
<gene>
    <name evidence="1" type="ORF">A9D14_04865</name>
</gene>
<dbReference type="AlphaFoldDB" id="A0A1Z1FA65"/>
<accession>A0A1Z1FA65</accession>
<sequence length="75" mass="8433">MGRIKLDTITDFARRGYDAKVVCGACGNAAHWNATELAMELQRRRKPLRVEAVEPLMKCSACGKRRAVIQPVEQF</sequence>
<dbReference type="EMBL" id="CP019602">
    <property type="protein sequence ID" value="ARU15635.1"/>
    <property type="molecule type" value="Genomic_DNA"/>
</dbReference>
<proteinExistence type="predicted"/>
<dbReference type="OrthoDB" id="7410540at2"/>
<keyword evidence="2" id="KW-1185">Reference proteome</keyword>
<dbReference type="Proteomes" id="UP000195807">
    <property type="component" value="Chromosome"/>
</dbReference>
<organism evidence="1 2">
    <name type="scientific">Croceicoccus marinus</name>
    <dbReference type="NCBI Taxonomy" id="450378"/>
    <lineage>
        <taxon>Bacteria</taxon>
        <taxon>Pseudomonadati</taxon>
        <taxon>Pseudomonadota</taxon>
        <taxon>Alphaproteobacteria</taxon>
        <taxon>Sphingomonadales</taxon>
        <taxon>Erythrobacteraceae</taxon>
        <taxon>Croceicoccus</taxon>
    </lineage>
</organism>
<reference evidence="1 2" key="1">
    <citation type="submission" date="2017-01" db="EMBL/GenBank/DDBJ databases">
        <title>Complete genome sequence of esterase-producing bacterium Croceicoccus marinus E4A9.</title>
        <authorList>
            <person name="Wu Y.-H."/>
            <person name="Cheng H."/>
            <person name="Xu L."/>
            <person name="Huo Y.-Y."/>
            <person name="Wang C.-S."/>
            <person name="Xu X.-W."/>
        </authorList>
    </citation>
    <scope>NUCLEOTIDE SEQUENCE [LARGE SCALE GENOMIC DNA]</scope>
    <source>
        <strain evidence="1 2">E4A9</strain>
    </source>
</reference>
<evidence type="ECO:0000313" key="1">
    <source>
        <dbReference type="EMBL" id="ARU15635.1"/>
    </source>
</evidence>
<name>A0A1Z1FA65_9SPHN</name>